<reference evidence="3" key="1">
    <citation type="submission" date="2018-12" db="EMBL/GenBank/DDBJ databases">
        <title>Tengunoibacter tsumagoiensis gen. nov., sp. nov., Dictyobacter kobayashii sp. nov., D. alpinus sp. nov., and D. joshuensis sp. nov. and description of Dictyobacteraceae fam. nov. within the order Ktedonobacterales isolated from Tengu-no-mugimeshi.</title>
        <authorList>
            <person name="Wang C.M."/>
            <person name="Zheng Y."/>
            <person name="Sakai Y."/>
            <person name="Toyoda A."/>
            <person name="Minakuchi Y."/>
            <person name="Abe K."/>
            <person name="Yokota A."/>
            <person name="Yabe S."/>
        </authorList>
    </citation>
    <scope>NUCLEOTIDE SEQUENCE [LARGE SCALE GENOMIC DNA]</scope>
    <source>
        <strain evidence="3">Uno3</strain>
    </source>
</reference>
<dbReference type="PANTHER" id="PTHR43190:SF3">
    <property type="entry name" value="N-ACETYL-D-GLUCOSAMINE KINASE"/>
    <property type="match status" value="1"/>
</dbReference>
<dbReference type="Pfam" id="PF01869">
    <property type="entry name" value="BcrAD_BadFG"/>
    <property type="match status" value="1"/>
</dbReference>
<gene>
    <name evidence="2" type="ORF">KTT_37220</name>
</gene>
<dbReference type="RefSeq" id="WP_126581356.1">
    <property type="nucleotide sequence ID" value="NZ_BIFR01000001.1"/>
</dbReference>
<comment type="caution">
    <text evidence="2">The sequence shown here is derived from an EMBL/GenBank/DDBJ whole genome shotgun (WGS) entry which is preliminary data.</text>
</comment>
<feature type="domain" description="ATPase BadF/BadG/BcrA/BcrD type" evidence="1">
    <location>
        <begin position="7"/>
        <end position="305"/>
    </location>
</feature>
<accession>A0A402A3Y6</accession>
<evidence type="ECO:0000313" key="3">
    <source>
        <dbReference type="Proteomes" id="UP000287352"/>
    </source>
</evidence>
<dbReference type="EMBL" id="BIFR01000001">
    <property type="protein sequence ID" value="GCE13863.1"/>
    <property type="molecule type" value="Genomic_DNA"/>
</dbReference>
<organism evidence="2 3">
    <name type="scientific">Tengunoibacter tsumagoiensis</name>
    <dbReference type="NCBI Taxonomy" id="2014871"/>
    <lineage>
        <taxon>Bacteria</taxon>
        <taxon>Bacillati</taxon>
        <taxon>Chloroflexota</taxon>
        <taxon>Ktedonobacteria</taxon>
        <taxon>Ktedonobacterales</taxon>
        <taxon>Dictyobacteraceae</taxon>
        <taxon>Tengunoibacter</taxon>
    </lineage>
</organism>
<dbReference type="CDD" id="cd24007">
    <property type="entry name" value="ASKHA_NBD_eukNAGK-like"/>
    <property type="match status" value="1"/>
</dbReference>
<dbReference type="InterPro" id="IPR043129">
    <property type="entry name" value="ATPase_NBD"/>
</dbReference>
<dbReference type="InterPro" id="IPR052519">
    <property type="entry name" value="Euk-type_GlcNAc_Kinase"/>
</dbReference>
<dbReference type="SUPFAM" id="SSF53067">
    <property type="entry name" value="Actin-like ATPase domain"/>
    <property type="match status" value="2"/>
</dbReference>
<evidence type="ECO:0000313" key="2">
    <source>
        <dbReference type="EMBL" id="GCE13863.1"/>
    </source>
</evidence>
<dbReference type="Proteomes" id="UP000287352">
    <property type="component" value="Unassembled WGS sequence"/>
</dbReference>
<keyword evidence="2" id="KW-0418">Kinase</keyword>
<keyword evidence="3" id="KW-1185">Reference proteome</keyword>
<name>A0A402A3Y6_9CHLR</name>
<proteinExistence type="predicted"/>
<dbReference type="GO" id="GO:0016301">
    <property type="term" value="F:kinase activity"/>
    <property type="evidence" value="ECO:0007669"/>
    <property type="project" value="UniProtKB-KW"/>
</dbReference>
<dbReference type="PANTHER" id="PTHR43190">
    <property type="entry name" value="N-ACETYL-D-GLUCOSAMINE KINASE"/>
    <property type="match status" value="1"/>
</dbReference>
<keyword evidence="2" id="KW-0808">Transferase</keyword>
<dbReference type="OrthoDB" id="9772633at2"/>
<protein>
    <submittedName>
        <fullName evidence="2">N-acetylglucosamine kinase</fullName>
    </submittedName>
</protein>
<dbReference type="InterPro" id="IPR002731">
    <property type="entry name" value="ATPase_BadF"/>
</dbReference>
<dbReference type="AlphaFoldDB" id="A0A402A3Y6"/>
<evidence type="ECO:0000259" key="1">
    <source>
        <dbReference type="Pfam" id="PF01869"/>
    </source>
</evidence>
<dbReference type="Gene3D" id="3.30.420.40">
    <property type="match status" value="2"/>
</dbReference>
<sequence length="340" mass="35847">MPYVLAVDGGNTKTIALVATLDGVICGSGRGGCSDIYNSFNASNRQSGVELAIQNLEQAIESALAAAGATPQELVASVFNMAGADWPEDYALLQTIAQDHGWGHTIQIQNDALGILHSGSPAFAKTGVAVICGTGAAVGARGHDGHIWHASFWQHVGGSIDLSQKALHAVYQAEIGLAPSTSLTDLVLQLFQLTTVEDVLHLLTRRGSPGMTHVLANLTPLLLDEAEQGDQVAQTIVQQHGQLLGDYALVAARKVHLLNTPFTLMLAGGVLRHPSSLLADALIERVHQKAPEATVKSPRFEPVIGVLFSALEAAGISIDAPLIQRLEPTIPAQPFFHTGR</sequence>